<organism evidence="2">
    <name type="scientific">bioreactor metagenome</name>
    <dbReference type="NCBI Taxonomy" id="1076179"/>
    <lineage>
        <taxon>unclassified sequences</taxon>
        <taxon>metagenomes</taxon>
        <taxon>ecological metagenomes</taxon>
    </lineage>
</organism>
<dbReference type="PANTHER" id="PTHR40469:SF2">
    <property type="entry name" value="GALACTOSE-BINDING DOMAIN-LIKE SUPERFAMILY PROTEIN"/>
    <property type="match status" value="1"/>
</dbReference>
<sequence length="242" mass="27388">MSTEKKALLLVGGWEGHEPELVAKRFSTFLEEQGFTVRIERDLEVLQDREYLFSLDLFVPIWTMGELHSKLTNHLADAIGSGVGVAGCHGGMCDAFRTNVLWQFIMGGNWVAHPGSDGVPYTVNIRHSSSELTKDIKDFSVSSEQYYLHVDPAVEVLATTAFPTVDWYHSTNGVVQMPVVWTKKWGYGRVFYNSLGHHNDVFDIPEAWEMMKRGLLWAAEGKRIAQEQGLSIDRFASDRKMF</sequence>
<protein>
    <recommendedName>
        <fullName evidence="1">ThuA-like domain-containing protein</fullName>
    </recommendedName>
</protein>
<evidence type="ECO:0000259" key="1">
    <source>
        <dbReference type="Pfam" id="PF06283"/>
    </source>
</evidence>
<accession>A0A645BMT1</accession>
<evidence type="ECO:0000313" key="2">
    <source>
        <dbReference type="EMBL" id="MPM66676.1"/>
    </source>
</evidence>
<comment type="caution">
    <text evidence="2">The sequence shown here is derived from an EMBL/GenBank/DDBJ whole genome shotgun (WGS) entry which is preliminary data.</text>
</comment>
<gene>
    <name evidence="2" type="ORF">SDC9_113586</name>
</gene>
<feature type="domain" description="ThuA-like" evidence="1">
    <location>
        <begin position="7"/>
        <end position="218"/>
    </location>
</feature>
<dbReference type="Pfam" id="PF06283">
    <property type="entry name" value="ThuA"/>
    <property type="match status" value="1"/>
</dbReference>
<dbReference type="InterPro" id="IPR029062">
    <property type="entry name" value="Class_I_gatase-like"/>
</dbReference>
<dbReference type="Gene3D" id="3.40.50.880">
    <property type="match status" value="1"/>
</dbReference>
<dbReference type="SUPFAM" id="SSF52317">
    <property type="entry name" value="Class I glutamine amidotransferase-like"/>
    <property type="match status" value="1"/>
</dbReference>
<dbReference type="PANTHER" id="PTHR40469">
    <property type="entry name" value="SECRETED GLYCOSYL HYDROLASE"/>
    <property type="match status" value="1"/>
</dbReference>
<name>A0A645BMT1_9ZZZZ</name>
<dbReference type="AlphaFoldDB" id="A0A645BMT1"/>
<dbReference type="InterPro" id="IPR029010">
    <property type="entry name" value="ThuA-like"/>
</dbReference>
<reference evidence="2" key="1">
    <citation type="submission" date="2019-08" db="EMBL/GenBank/DDBJ databases">
        <authorList>
            <person name="Kucharzyk K."/>
            <person name="Murdoch R.W."/>
            <person name="Higgins S."/>
            <person name="Loffler F."/>
        </authorList>
    </citation>
    <scope>NUCLEOTIDE SEQUENCE</scope>
</reference>
<proteinExistence type="predicted"/>
<dbReference type="EMBL" id="VSSQ01021230">
    <property type="protein sequence ID" value="MPM66676.1"/>
    <property type="molecule type" value="Genomic_DNA"/>
</dbReference>